<evidence type="ECO:0000313" key="10">
    <source>
        <dbReference type="Proteomes" id="UP001156398"/>
    </source>
</evidence>
<dbReference type="InterPro" id="IPR036259">
    <property type="entry name" value="MFS_trans_sf"/>
</dbReference>
<dbReference type="InterPro" id="IPR011701">
    <property type="entry name" value="MFS"/>
</dbReference>
<evidence type="ECO:0000313" key="9">
    <source>
        <dbReference type="EMBL" id="MDI5963026.1"/>
    </source>
</evidence>
<comment type="subcellular location">
    <subcellularLocation>
        <location evidence="1">Cell membrane</location>
        <topology evidence="1">Multi-pass membrane protein</topology>
    </subcellularLocation>
</comment>
<feature type="domain" description="Major facilitator superfamily (MFS) profile" evidence="8">
    <location>
        <begin position="1"/>
        <end position="409"/>
    </location>
</feature>
<feature type="transmembrane region" description="Helical" evidence="7">
    <location>
        <begin position="185"/>
        <end position="201"/>
    </location>
</feature>
<dbReference type="Pfam" id="PF07690">
    <property type="entry name" value="MFS_1"/>
    <property type="match status" value="1"/>
</dbReference>
<organism evidence="9 10">
    <name type="scientific">Streptantibioticus silvisoli</name>
    <dbReference type="NCBI Taxonomy" id="2705255"/>
    <lineage>
        <taxon>Bacteria</taxon>
        <taxon>Bacillati</taxon>
        <taxon>Actinomycetota</taxon>
        <taxon>Actinomycetes</taxon>
        <taxon>Kitasatosporales</taxon>
        <taxon>Streptomycetaceae</taxon>
        <taxon>Streptantibioticus</taxon>
    </lineage>
</organism>
<keyword evidence="5 7" id="KW-1133">Transmembrane helix</keyword>
<dbReference type="EMBL" id="JAAGKO020000010">
    <property type="protein sequence ID" value="MDI5963026.1"/>
    <property type="molecule type" value="Genomic_DNA"/>
</dbReference>
<feature type="transmembrane region" description="Helical" evidence="7">
    <location>
        <begin position="298"/>
        <end position="317"/>
    </location>
</feature>
<dbReference type="InterPro" id="IPR050171">
    <property type="entry name" value="MFS_Transporters"/>
</dbReference>
<dbReference type="InterPro" id="IPR005829">
    <property type="entry name" value="Sugar_transporter_CS"/>
</dbReference>
<proteinExistence type="predicted"/>
<sequence>MSGGTAVEPAPAGPLAPAGRPRPWWTVFGAVFVSCWCGNQFTPLLVMYKERQHYDATTVNLFLGVYVLGLAPALLVAGALSDRYGRRPLMFAGLLASTAASATLAFGATGPGPIYAGRLLSGAAVGIAMAVGNSWLKEVSQAPWDVTAEAGTGARRASLAFTLGSGIGALVAGVLAQWGPWDEELPFVVHLAVSVPFLWLLPRVPETSAGRLNGTPGVRFRLSAARHRRFAGVVAVAAPWLFAGAALAYGYLPVLLSPSTGRWGLPYATGLTVLTLGVAALVQPLAKRIDTASSARGLLVALAAVAAGLLLTAAAAATRSPALGVVTACVMGAGIGVGLVSGLLEVQRMAPPGDLARLTGVFYALAYLGFLTPAAMAALTPPFTTTALLLAVTALVAAAFLLVLRSHRRHLPGGP</sequence>
<dbReference type="Gene3D" id="1.20.1250.20">
    <property type="entry name" value="MFS general substrate transporter like domains"/>
    <property type="match status" value="1"/>
</dbReference>
<feature type="transmembrane region" description="Helical" evidence="7">
    <location>
        <begin position="385"/>
        <end position="404"/>
    </location>
</feature>
<dbReference type="PANTHER" id="PTHR23517">
    <property type="entry name" value="RESISTANCE PROTEIN MDTM, PUTATIVE-RELATED-RELATED"/>
    <property type="match status" value="1"/>
</dbReference>
<evidence type="ECO:0000256" key="1">
    <source>
        <dbReference type="ARBA" id="ARBA00004651"/>
    </source>
</evidence>
<feature type="transmembrane region" description="Helical" evidence="7">
    <location>
        <begin position="61"/>
        <end position="80"/>
    </location>
</feature>
<feature type="transmembrane region" description="Helical" evidence="7">
    <location>
        <begin position="323"/>
        <end position="346"/>
    </location>
</feature>
<keyword evidence="6 7" id="KW-0472">Membrane</keyword>
<dbReference type="SUPFAM" id="SSF103473">
    <property type="entry name" value="MFS general substrate transporter"/>
    <property type="match status" value="1"/>
</dbReference>
<feature type="transmembrane region" description="Helical" evidence="7">
    <location>
        <begin position="157"/>
        <end position="179"/>
    </location>
</feature>
<accession>A0ABT6VX17</accession>
<dbReference type="RefSeq" id="WP_271324283.1">
    <property type="nucleotide sequence ID" value="NZ_JAAGKO020000010.1"/>
</dbReference>
<keyword evidence="3" id="KW-1003">Cell membrane</keyword>
<dbReference type="PROSITE" id="PS00216">
    <property type="entry name" value="SUGAR_TRANSPORT_1"/>
    <property type="match status" value="1"/>
</dbReference>
<feature type="transmembrane region" description="Helical" evidence="7">
    <location>
        <begin position="264"/>
        <end position="286"/>
    </location>
</feature>
<protein>
    <submittedName>
        <fullName evidence="9">MFS transporter</fullName>
    </submittedName>
</protein>
<evidence type="ECO:0000256" key="5">
    <source>
        <dbReference type="ARBA" id="ARBA00022989"/>
    </source>
</evidence>
<evidence type="ECO:0000256" key="4">
    <source>
        <dbReference type="ARBA" id="ARBA00022692"/>
    </source>
</evidence>
<name>A0ABT6VX17_9ACTN</name>
<evidence type="ECO:0000259" key="8">
    <source>
        <dbReference type="PROSITE" id="PS50850"/>
    </source>
</evidence>
<evidence type="ECO:0000256" key="3">
    <source>
        <dbReference type="ARBA" id="ARBA00022475"/>
    </source>
</evidence>
<comment type="caution">
    <text evidence="9">The sequence shown here is derived from an EMBL/GenBank/DDBJ whole genome shotgun (WGS) entry which is preliminary data.</text>
</comment>
<evidence type="ECO:0000256" key="6">
    <source>
        <dbReference type="ARBA" id="ARBA00023136"/>
    </source>
</evidence>
<keyword evidence="2" id="KW-0813">Transport</keyword>
<feature type="transmembrane region" description="Helical" evidence="7">
    <location>
        <begin position="115"/>
        <end position="136"/>
    </location>
</feature>
<dbReference type="Proteomes" id="UP001156398">
    <property type="component" value="Unassembled WGS sequence"/>
</dbReference>
<keyword evidence="4 7" id="KW-0812">Transmembrane</keyword>
<evidence type="ECO:0000256" key="7">
    <source>
        <dbReference type="SAM" id="Phobius"/>
    </source>
</evidence>
<feature type="transmembrane region" description="Helical" evidence="7">
    <location>
        <begin position="358"/>
        <end position="379"/>
    </location>
</feature>
<dbReference type="PROSITE" id="PS50850">
    <property type="entry name" value="MFS"/>
    <property type="match status" value="1"/>
</dbReference>
<gene>
    <name evidence="9" type="ORF">POF43_009965</name>
</gene>
<evidence type="ECO:0000256" key="2">
    <source>
        <dbReference type="ARBA" id="ARBA00022448"/>
    </source>
</evidence>
<feature type="transmembrane region" description="Helical" evidence="7">
    <location>
        <begin position="230"/>
        <end position="252"/>
    </location>
</feature>
<keyword evidence="10" id="KW-1185">Reference proteome</keyword>
<reference evidence="9 10" key="1">
    <citation type="submission" date="2023-05" db="EMBL/GenBank/DDBJ databases">
        <title>Streptantibioticus silvisoli sp. nov., acidotolerant actinomycetes 1 from pine litter.</title>
        <authorList>
            <person name="Swiecimska M."/>
            <person name="Golinska P."/>
            <person name="Sangal V."/>
            <person name="Wachnowicz B."/>
            <person name="Goodfellow M."/>
        </authorList>
    </citation>
    <scope>NUCLEOTIDE SEQUENCE [LARGE SCALE GENOMIC DNA]</scope>
    <source>
        <strain evidence="9 10">SL54</strain>
    </source>
</reference>
<feature type="transmembrane region" description="Helical" evidence="7">
    <location>
        <begin position="24"/>
        <end position="41"/>
    </location>
</feature>
<dbReference type="InterPro" id="IPR020846">
    <property type="entry name" value="MFS_dom"/>
</dbReference>